<sequence>MAETFYISAYTTVFDRQVAINGEVVYSSEASSFATFVKEAVKNIQVDYPKFYKMDNLSKLTFTAGEYLLRNRATVEDTAVILANRSGSLDTDSRHWETIQDETNYYPSPAIFVYTLANICAGELCIRHHLLAENAFFVSDGYDAESLHAYAAYLLLSGKASRVLCGWVELFGEEYKAVMYTVERTGILPHTIEQIDQLFLI</sequence>
<evidence type="ECO:0008006" key="3">
    <source>
        <dbReference type="Google" id="ProtNLM"/>
    </source>
</evidence>
<evidence type="ECO:0000313" key="2">
    <source>
        <dbReference type="Proteomes" id="UP000625283"/>
    </source>
</evidence>
<protein>
    <recommendedName>
        <fullName evidence="3">3-oxoacyl-ACP synthase</fullName>
    </recommendedName>
</protein>
<dbReference type="InterPro" id="IPR016039">
    <property type="entry name" value="Thiolase-like"/>
</dbReference>
<organism evidence="1 2">
    <name type="scientific">Sphingobacterium faecale</name>
    <dbReference type="NCBI Taxonomy" id="2803775"/>
    <lineage>
        <taxon>Bacteria</taxon>
        <taxon>Pseudomonadati</taxon>
        <taxon>Bacteroidota</taxon>
        <taxon>Sphingobacteriia</taxon>
        <taxon>Sphingobacteriales</taxon>
        <taxon>Sphingobacteriaceae</taxon>
        <taxon>Sphingobacterium</taxon>
    </lineage>
</organism>
<dbReference type="RefSeq" id="WP_202103457.1">
    <property type="nucleotide sequence ID" value="NZ_JAERTY010000007.1"/>
</dbReference>
<dbReference type="Proteomes" id="UP000625283">
    <property type="component" value="Unassembled WGS sequence"/>
</dbReference>
<keyword evidence="2" id="KW-1185">Reference proteome</keyword>
<dbReference type="Gene3D" id="3.40.47.10">
    <property type="match status" value="1"/>
</dbReference>
<evidence type="ECO:0000313" key="1">
    <source>
        <dbReference type="EMBL" id="MBL1409717.1"/>
    </source>
</evidence>
<reference evidence="1 2" key="1">
    <citation type="submission" date="2021-01" db="EMBL/GenBank/DDBJ databases">
        <title>C459-1 draft genome sequence.</title>
        <authorList>
            <person name="Zhang X.-F."/>
        </authorList>
    </citation>
    <scope>NUCLEOTIDE SEQUENCE [LARGE SCALE GENOMIC DNA]</scope>
    <source>
        <strain evidence="2">C459-1</strain>
    </source>
</reference>
<dbReference type="EMBL" id="JAERTY010000007">
    <property type="protein sequence ID" value="MBL1409717.1"/>
    <property type="molecule type" value="Genomic_DNA"/>
</dbReference>
<accession>A0ABS1R6T9</accession>
<gene>
    <name evidence="1" type="ORF">JKG61_13230</name>
</gene>
<dbReference type="SUPFAM" id="SSF53901">
    <property type="entry name" value="Thiolase-like"/>
    <property type="match status" value="1"/>
</dbReference>
<proteinExistence type="predicted"/>
<name>A0ABS1R6T9_9SPHI</name>
<comment type="caution">
    <text evidence="1">The sequence shown here is derived from an EMBL/GenBank/DDBJ whole genome shotgun (WGS) entry which is preliminary data.</text>
</comment>